<evidence type="ECO:0000256" key="1">
    <source>
        <dbReference type="ARBA" id="ARBA00022723"/>
    </source>
</evidence>
<dbReference type="EMBL" id="JACCBU010000001">
    <property type="protein sequence ID" value="NYE75062.1"/>
    <property type="molecule type" value="Genomic_DNA"/>
</dbReference>
<keyword evidence="2" id="KW-0378">Hydrolase</keyword>
<gene>
    <name evidence="4" type="ORF">BKA15_006391</name>
</gene>
<dbReference type="Gene3D" id="3.20.20.370">
    <property type="entry name" value="Glycoside hydrolase/deacetylase"/>
    <property type="match status" value="1"/>
</dbReference>
<name>A0A7Y9LEK1_9ACTN</name>
<dbReference type="InterPro" id="IPR011330">
    <property type="entry name" value="Glyco_hydro/deAcase_b/a-brl"/>
</dbReference>
<evidence type="ECO:0000313" key="4">
    <source>
        <dbReference type="EMBL" id="NYE75062.1"/>
    </source>
</evidence>
<dbReference type="Pfam" id="PF01522">
    <property type="entry name" value="Polysacc_deac_1"/>
    <property type="match status" value="1"/>
</dbReference>
<dbReference type="SUPFAM" id="SSF88713">
    <property type="entry name" value="Glycoside hydrolase/deacetylase"/>
    <property type="match status" value="1"/>
</dbReference>
<dbReference type="GO" id="GO:0016020">
    <property type="term" value="C:membrane"/>
    <property type="evidence" value="ECO:0007669"/>
    <property type="project" value="TreeGrafter"/>
</dbReference>
<dbReference type="InterPro" id="IPR002509">
    <property type="entry name" value="NODB_dom"/>
</dbReference>
<dbReference type="PANTHER" id="PTHR10587:SF133">
    <property type="entry name" value="CHITIN DEACETYLASE 1-RELATED"/>
    <property type="match status" value="1"/>
</dbReference>
<dbReference type="PROSITE" id="PS51677">
    <property type="entry name" value="NODB"/>
    <property type="match status" value="1"/>
</dbReference>
<dbReference type="PANTHER" id="PTHR10587">
    <property type="entry name" value="GLYCOSYL TRANSFERASE-RELATED"/>
    <property type="match status" value="1"/>
</dbReference>
<evidence type="ECO:0000313" key="5">
    <source>
        <dbReference type="Proteomes" id="UP000569914"/>
    </source>
</evidence>
<comment type="caution">
    <text evidence="4">The sequence shown here is derived from an EMBL/GenBank/DDBJ whole genome shotgun (WGS) entry which is preliminary data.</text>
</comment>
<sequence length="184" mass="20737">MIKILKKYKAKATFFQLGNLAAEYPELVKEIHDMGSEVANHSWDHDSLDRKSVDGAYMDMKKASEAIEKACGCRITLMRPPYGATDKGVDKATKKLGLAQILWDVDTLDWESHDPYDIKSKVLHSAAKNRIVLMHDIHQTTIDAQEDIIEGLQDKGYTLVTVSEMLGKTTPGKRYPKSWAHYGN</sequence>
<keyword evidence="1" id="KW-0479">Metal-binding</keyword>
<dbReference type="GO" id="GO:0005975">
    <property type="term" value="P:carbohydrate metabolic process"/>
    <property type="evidence" value="ECO:0007669"/>
    <property type="project" value="InterPro"/>
</dbReference>
<dbReference type="GO" id="GO:0016810">
    <property type="term" value="F:hydrolase activity, acting on carbon-nitrogen (but not peptide) bonds"/>
    <property type="evidence" value="ECO:0007669"/>
    <property type="project" value="InterPro"/>
</dbReference>
<evidence type="ECO:0000256" key="2">
    <source>
        <dbReference type="ARBA" id="ARBA00022801"/>
    </source>
</evidence>
<dbReference type="AlphaFoldDB" id="A0A7Y9LEK1"/>
<proteinExistence type="predicted"/>
<accession>A0A7Y9LEK1</accession>
<protein>
    <submittedName>
        <fullName evidence="4">Peptidoglycan/xylan/chitin deacetylase (PgdA/CDA1 family)</fullName>
    </submittedName>
</protein>
<evidence type="ECO:0000259" key="3">
    <source>
        <dbReference type="PROSITE" id="PS51677"/>
    </source>
</evidence>
<dbReference type="GO" id="GO:0046872">
    <property type="term" value="F:metal ion binding"/>
    <property type="evidence" value="ECO:0007669"/>
    <property type="project" value="UniProtKB-KW"/>
</dbReference>
<organism evidence="4 5">
    <name type="scientific">Microlunatus parietis</name>
    <dbReference type="NCBI Taxonomy" id="682979"/>
    <lineage>
        <taxon>Bacteria</taxon>
        <taxon>Bacillati</taxon>
        <taxon>Actinomycetota</taxon>
        <taxon>Actinomycetes</taxon>
        <taxon>Propionibacteriales</taxon>
        <taxon>Propionibacteriaceae</taxon>
        <taxon>Microlunatus</taxon>
    </lineage>
</organism>
<feature type="domain" description="NodB homology" evidence="3">
    <location>
        <begin position="1"/>
        <end position="160"/>
    </location>
</feature>
<keyword evidence="5" id="KW-1185">Reference proteome</keyword>
<reference evidence="4 5" key="1">
    <citation type="submission" date="2020-07" db="EMBL/GenBank/DDBJ databases">
        <title>Sequencing the genomes of 1000 actinobacteria strains.</title>
        <authorList>
            <person name="Klenk H.-P."/>
        </authorList>
    </citation>
    <scope>NUCLEOTIDE SEQUENCE [LARGE SCALE GENOMIC DNA]</scope>
    <source>
        <strain evidence="4 5">DSM 22083</strain>
    </source>
</reference>
<dbReference type="Proteomes" id="UP000569914">
    <property type="component" value="Unassembled WGS sequence"/>
</dbReference>
<dbReference type="InterPro" id="IPR050248">
    <property type="entry name" value="Polysacc_deacetylase_ArnD"/>
</dbReference>